<sequence>METVIFNYVLNVISKNECRGISREEIEEKFEIQYSDFLQMAKNRSFDYGLKATITKSCVFFREL</sequence>
<accession>A0ABU4JCT3</accession>
<evidence type="ECO:0000313" key="1">
    <source>
        <dbReference type="EMBL" id="MDW8547477.1"/>
    </source>
</evidence>
<reference evidence="1 2" key="1">
    <citation type="submission" date="2023-11" db="EMBL/GenBank/DDBJ databases">
        <title>First isolation, identification, and characterization of non-pathogenic Epilithonimonas ginsengisoli isolated from diseased farmed rainbow trout (Oncorhynchus mykiss) in Chile.</title>
        <authorList>
            <person name="Miranda C.D."/>
            <person name="Irgang R."/>
            <person name="Concha C."/>
            <person name="Rojas R."/>
            <person name="Avendano R."/>
        </authorList>
    </citation>
    <scope>NUCLEOTIDE SEQUENCE [LARGE SCALE GENOMIC DNA]</scope>
    <source>
        <strain evidence="1 2">FP99</strain>
    </source>
</reference>
<dbReference type="Proteomes" id="UP001204439">
    <property type="component" value="Unassembled WGS sequence"/>
</dbReference>
<proteinExistence type="predicted"/>
<comment type="caution">
    <text evidence="1">The sequence shown here is derived from an EMBL/GenBank/DDBJ whole genome shotgun (WGS) entry which is preliminary data.</text>
</comment>
<name>A0ABU4JCT3_9FLAO</name>
<dbReference type="EMBL" id="JAMXLT020000001">
    <property type="protein sequence ID" value="MDW8547477.1"/>
    <property type="molecule type" value="Genomic_DNA"/>
</dbReference>
<protein>
    <submittedName>
        <fullName evidence="1">Uncharacterized protein</fullName>
    </submittedName>
</protein>
<organism evidence="1 2">
    <name type="scientific">Epilithonimonas ginsengisoli</name>
    <dbReference type="NCBI Taxonomy" id="1245592"/>
    <lineage>
        <taxon>Bacteria</taxon>
        <taxon>Pseudomonadati</taxon>
        <taxon>Bacteroidota</taxon>
        <taxon>Flavobacteriia</taxon>
        <taxon>Flavobacteriales</taxon>
        <taxon>Weeksellaceae</taxon>
        <taxon>Chryseobacterium group</taxon>
        <taxon>Epilithonimonas</taxon>
    </lineage>
</organism>
<keyword evidence="2" id="KW-1185">Reference proteome</keyword>
<gene>
    <name evidence="1" type="ORF">NG800_001055</name>
</gene>
<dbReference type="RefSeq" id="WP_063971061.1">
    <property type="nucleotide sequence ID" value="NZ_JAMXLT020000001.1"/>
</dbReference>
<evidence type="ECO:0000313" key="2">
    <source>
        <dbReference type="Proteomes" id="UP001204439"/>
    </source>
</evidence>